<evidence type="ECO:0000256" key="4">
    <source>
        <dbReference type="ARBA" id="ARBA00022692"/>
    </source>
</evidence>
<dbReference type="PRINTS" id="PR00171">
    <property type="entry name" value="SUGRTRNSPORT"/>
</dbReference>
<gene>
    <name evidence="10" type="ORF">H2200_012647</name>
</gene>
<feature type="transmembrane region" description="Helical" evidence="8">
    <location>
        <begin position="102"/>
        <end position="120"/>
    </location>
</feature>
<evidence type="ECO:0000256" key="3">
    <source>
        <dbReference type="ARBA" id="ARBA00022448"/>
    </source>
</evidence>
<accession>A0AA38WXF6</accession>
<dbReference type="InterPro" id="IPR005829">
    <property type="entry name" value="Sugar_transporter_CS"/>
</dbReference>
<feature type="transmembrane region" description="Helical" evidence="8">
    <location>
        <begin position="416"/>
        <end position="434"/>
    </location>
</feature>
<evidence type="ECO:0000256" key="5">
    <source>
        <dbReference type="ARBA" id="ARBA00022989"/>
    </source>
</evidence>
<feature type="transmembrane region" description="Helical" evidence="8">
    <location>
        <begin position="446"/>
        <end position="465"/>
    </location>
</feature>
<organism evidence="10 11">
    <name type="scientific">Cladophialophora chaetospira</name>
    <dbReference type="NCBI Taxonomy" id="386627"/>
    <lineage>
        <taxon>Eukaryota</taxon>
        <taxon>Fungi</taxon>
        <taxon>Dikarya</taxon>
        <taxon>Ascomycota</taxon>
        <taxon>Pezizomycotina</taxon>
        <taxon>Eurotiomycetes</taxon>
        <taxon>Chaetothyriomycetidae</taxon>
        <taxon>Chaetothyriales</taxon>
        <taxon>Herpotrichiellaceae</taxon>
        <taxon>Cladophialophora</taxon>
    </lineage>
</organism>
<keyword evidence="6 8" id="KW-0472">Membrane</keyword>
<dbReference type="Proteomes" id="UP001172673">
    <property type="component" value="Unassembled WGS sequence"/>
</dbReference>
<dbReference type="AlphaFoldDB" id="A0AA38WXF6"/>
<keyword evidence="11" id="KW-1185">Reference proteome</keyword>
<reference evidence="10" key="1">
    <citation type="submission" date="2022-10" db="EMBL/GenBank/DDBJ databases">
        <title>Culturing micro-colonial fungi from biological soil crusts in the Mojave desert and describing Neophaeococcomyces mojavensis, and introducing the new genera and species Taxawa tesnikishii.</title>
        <authorList>
            <person name="Kurbessoian T."/>
            <person name="Stajich J.E."/>
        </authorList>
    </citation>
    <scope>NUCLEOTIDE SEQUENCE</scope>
    <source>
        <strain evidence="10">TK_41</strain>
    </source>
</reference>
<feature type="transmembrane region" description="Helical" evidence="8">
    <location>
        <begin position="126"/>
        <end position="146"/>
    </location>
</feature>
<evidence type="ECO:0000256" key="7">
    <source>
        <dbReference type="RuleBase" id="RU003346"/>
    </source>
</evidence>
<keyword evidence="5 8" id="KW-1133">Transmembrane helix</keyword>
<sequence>MASTDAMQSHTPLQHSTKRQFTAYNVIIIVIMAFGSVEYGYNASIISTTLAQPSFISYFRLDTRKNATQLIATTNGLYQAGGFVGVWTVSYLSDRFGRRKSIAISAFVNLVAAIGLTASVNIEMFIVFRFISGWGAFMIVTAIPIWMNECSPPSCRGVLVDCHNVGFLLGYTLATVFGYCFYHLPEDNNWGWRGPMIFQALWVIILLPNLLWMPESPRWLMMNDRLEEAKRVLARIHTPEEAEVEAIQIRQSVEIDRRLVSSWWSMVAKKSYRKRTILASGMALCIHTSGILVVNNYGPTIYGSLGYDTNKQLIFQMGWCFVALSTGFLSFFLIDRFPRNKLLAFGVGGCAMCLTIVCALIGKYTSPAALENPNTSALQAVIAMIYLLNCFYQLGLDGVQFAFLGEIFPNQIRAKGMVVGVATICAINILWLQVAPTAFATIGYKFYMVFFIPGYIATAVLWFLYPNTLGMPLEEVAQLFGDQEEIYGAGVAHASDEKRGFDVKEEEDKAHIEKL</sequence>
<protein>
    <recommendedName>
        <fullName evidence="9">Major facilitator superfamily (MFS) profile domain-containing protein</fullName>
    </recommendedName>
</protein>
<dbReference type="InterPro" id="IPR020846">
    <property type="entry name" value="MFS_dom"/>
</dbReference>
<dbReference type="InterPro" id="IPR036259">
    <property type="entry name" value="MFS_trans_sf"/>
</dbReference>
<feature type="transmembrane region" description="Helical" evidence="8">
    <location>
        <begin position="314"/>
        <end position="335"/>
    </location>
</feature>
<dbReference type="EMBL" id="JAPDRK010000024">
    <property type="protein sequence ID" value="KAJ9602867.1"/>
    <property type="molecule type" value="Genomic_DNA"/>
</dbReference>
<comment type="subcellular location">
    <subcellularLocation>
        <location evidence="1">Membrane</location>
        <topology evidence="1">Multi-pass membrane protein</topology>
    </subcellularLocation>
</comment>
<evidence type="ECO:0000313" key="10">
    <source>
        <dbReference type="EMBL" id="KAJ9602867.1"/>
    </source>
</evidence>
<dbReference type="PANTHER" id="PTHR48022:SF11">
    <property type="entry name" value="MONOSACCHARIDE TRANSPORTER (HXT8), PUTATIVE (AFU_ORTHOLOGUE AFUA_2G08120)-RELATED"/>
    <property type="match status" value="1"/>
</dbReference>
<dbReference type="Gene3D" id="1.20.1250.20">
    <property type="entry name" value="MFS general substrate transporter like domains"/>
    <property type="match status" value="1"/>
</dbReference>
<comment type="caution">
    <text evidence="10">The sequence shown here is derived from an EMBL/GenBank/DDBJ whole genome shotgun (WGS) entry which is preliminary data.</text>
</comment>
<evidence type="ECO:0000256" key="2">
    <source>
        <dbReference type="ARBA" id="ARBA00010992"/>
    </source>
</evidence>
<dbReference type="InterPro" id="IPR050360">
    <property type="entry name" value="MFS_Sugar_Transporters"/>
</dbReference>
<feature type="domain" description="Major facilitator superfamily (MFS) profile" evidence="9">
    <location>
        <begin position="28"/>
        <end position="469"/>
    </location>
</feature>
<feature type="transmembrane region" description="Helical" evidence="8">
    <location>
        <begin position="158"/>
        <end position="184"/>
    </location>
</feature>
<dbReference type="PANTHER" id="PTHR48022">
    <property type="entry name" value="PLASTIDIC GLUCOSE TRANSPORTER 4"/>
    <property type="match status" value="1"/>
</dbReference>
<dbReference type="GO" id="GO:0005351">
    <property type="term" value="F:carbohydrate:proton symporter activity"/>
    <property type="evidence" value="ECO:0007669"/>
    <property type="project" value="TreeGrafter"/>
</dbReference>
<feature type="transmembrane region" description="Helical" evidence="8">
    <location>
        <begin position="196"/>
        <end position="213"/>
    </location>
</feature>
<keyword evidence="3 7" id="KW-0813">Transport</keyword>
<dbReference type="SUPFAM" id="SSF103473">
    <property type="entry name" value="MFS general substrate transporter"/>
    <property type="match status" value="1"/>
</dbReference>
<evidence type="ECO:0000313" key="11">
    <source>
        <dbReference type="Proteomes" id="UP001172673"/>
    </source>
</evidence>
<evidence type="ECO:0000256" key="8">
    <source>
        <dbReference type="SAM" id="Phobius"/>
    </source>
</evidence>
<keyword evidence="4 8" id="KW-0812">Transmembrane</keyword>
<feature type="transmembrane region" description="Helical" evidence="8">
    <location>
        <begin position="342"/>
        <end position="364"/>
    </location>
</feature>
<dbReference type="NCBIfam" id="TIGR00879">
    <property type="entry name" value="SP"/>
    <property type="match status" value="1"/>
</dbReference>
<dbReference type="PROSITE" id="PS50850">
    <property type="entry name" value="MFS"/>
    <property type="match status" value="1"/>
</dbReference>
<feature type="transmembrane region" description="Helical" evidence="8">
    <location>
        <begin position="21"/>
        <end position="37"/>
    </location>
</feature>
<name>A0AA38WXF6_9EURO</name>
<evidence type="ECO:0000256" key="6">
    <source>
        <dbReference type="ARBA" id="ARBA00023136"/>
    </source>
</evidence>
<proteinExistence type="inferred from homology"/>
<dbReference type="Pfam" id="PF00083">
    <property type="entry name" value="Sugar_tr"/>
    <property type="match status" value="1"/>
</dbReference>
<evidence type="ECO:0000259" key="9">
    <source>
        <dbReference type="PROSITE" id="PS50850"/>
    </source>
</evidence>
<dbReference type="InterPro" id="IPR003663">
    <property type="entry name" value="Sugar/inositol_transpt"/>
</dbReference>
<feature type="transmembrane region" description="Helical" evidence="8">
    <location>
        <begin position="276"/>
        <end position="294"/>
    </location>
</feature>
<dbReference type="GO" id="GO:0016020">
    <property type="term" value="C:membrane"/>
    <property type="evidence" value="ECO:0007669"/>
    <property type="project" value="UniProtKB-SubCell"/>
</dbReference>
<evidence type="ECO:0000256" key="1">
    <source>
        <dbReference type="ARBA" id="ARBA00004141"/>
    </source>
</evidence>
<feature type="transmembrane region" description="Helical" evidence="8">
    <location>
        <begin position="376"/>
        <end position="395"/>
    </location>
</feature>
<dbReference type="InterPro" id="IPR005828">
    <property type="entry name" value="MFS_sugar_transport-like"/>
</dbReference>
<comment type="similarity">
    <text evidence="2 7">Belongs to the major facilitator superfamily. Sugar transporter (TC 2.A.1.1) family.</text>
</comment>
<dbReference type="PROSITE" id="PS00216">
    <property type="entry name" value="SUGAR_TRANSPORT_1"/>
    <property type="match status" value="1"/>
</dbReference>